<name>A0A937X8Y5_9BACT</name>
<dbReference type="PANTHER" id="PTHR36842:SF1">
    <property type="entry name" value="PROTEIN TOLB"/>
    <property type="match status" value="1"/>
</dbReference>
<dbReference type="SUPFAM" id="SSF82171">
    <property type="entry name" value="DPP6 N-terminal domain-like"/>
    <property type="match status" value="1"/>
</dbReference>
<dbReference type="InterPro" id="IPR011659">
    <property type="entry name" value="WD40"/>
</dbReference>
<dbReference type="Gene3D" id="2.120.10.30">
    <property type="entry name" value="TolB, C-terminal domain"/>
    <property type="match status" value="1"/>
</dbReference>
<comment type="caution">
    <text evidence="2">The sequence shown here is derived from an EMBL/GenBank/DDBJ whole genome shotgun (WGS) entry which is preliminary data.</text>
</comment>
<proteinExistence type="inferred from homology"/>
<evidence type="ECO:0000313" key="2">
    <source>
        <dbReference type="EMBL" id="MBM3275776.1"/>
    </source>
</evidence>
<dbReference type="Proteomes" id="UP000703893">
    <property type="component" value="Unassembled WGS sequence"/>
</dbReference>
<dbReference type="PANTHER" id="PTHR36842">
    <property type="entry name" value="PROTEIN TOLB HOMOLOG"/>
    <property type="match status" value="1"/>
</dbReference>
<dbReference type="Pfam" id="PF07676">
    <property type="entry name" value="PD40"/>
    <property type="match status" value="2"/>
</dbReference>
<comment type="similarity">
    <text evidence="1">Belongs to the TolB family.</text>
</comment>
<reference evidence="2 3" key="1">
    <citation type="submission" date="2019-03" db="EMBL/GenBank/DDBJ databases">
        <title>Lake Tanganyika Metagenome-Assembled Genomes (MAGs).</title>
        <authorList>
            <person name="Tran P."/>
        </authorList>
    </citation>
    <scope>NUCLEOTIDE SEQUENCE [LARGE SCALE GENOMIC DNA]</scope>
    <source>
        <strain evidence="2">K_DeepCast_65m_m2_236</strain>
    </source>
</reference>
<organism evidence="2 3">
    <name type="scientific">Candidatus Tanganyikabacteria bacterium</name>
    <dbReference type="NCBI Taxonomy" id="2961651"/>
    <lineage>
        <taxon>Bacteria</taxon>
        <taxon>Bacillati</taxon>
        <taxon>Candidatus Sericytochromatia</taxon>
        <taxon>Candidatus Tanganyikabacteria</taxon>
    </lineage>
</organism>
<evidence type="ECO:0000313" key="3">
    <source>
        <dbReference type="Proteomes" id="UP000703893"/>
    </source>
</evidence>
<feature type="non-terminal residue" evidence="2">
    <location>
        <position position="1"/>
    </location>
</feature>
<dbReference type="InterPro" id="IPR011042">
    <property type="entry name" value="6-blade_b-propeller_TolB-like"/>
</dbReference>
<accession>A0A937X8Y5</accession>
<evidence type="ECO:0000256" key="1">
    <source>
        <dbReference type="ARBA" id="ARBA00009820"/>
    </source>
</evidence>
<dbReference type="EMBL" id="VGJX01000716">
    <property type="protein sequence ID" value="MBM3275776.1"/>
    <property type="molecule type" value="Genomic_DNA"/>
</dbReference>
<sequence>DPAGRFAVTRLGEKATLEVVAVGKQPLRRTLRLAPGEDRALDLFMVPAGGRLPDESILFERGGNIWRTDAAGIEVRNLTAGVPGIHASPTWNGERSQFGFIQRIPGRTQILTRYADGTPGRFIGEVPDSVSQLRWSPEGRVMVFAHAARTSKGQYSELRAIDIFSGIHKDVVGGQEERDPAWSRDGRFLIWSRFVPGRTFEIWQAGADGGATRAVLTGYNAREGTFSPDGKRIVFSSNYEDEFNLYEVATEAPRPRRLTSMPPGGYARRPLFGPLGDSLLFETNVVRGQVQTTRNLAALNLRTLKAHEVLDDVQEATW</sequence>
<dbReference type="AlphaFoldDB" id="A0A937X8Y5"/>
<gene>
    <name evidence="2" type="ORF">FJZ00_11525</name>
</gene>
<protein>
    <submittedName>
        <fullName evidence="2">PD40 domain-containing protein</fullName>
    </submittedName>
</protein>